<keyword evidence="2" id="KW-1185">Reference proteome</keyword>
<name>A0A0J7K1H1_LASNI</name>
<dbReference type="AlphaFoldDB" id="A0A0J7K1H1"/>
<sequence length="129" mass="14029">MGVRRHLGGFAHQGQLGRGLIQAQFVQPMPQRQKFLGCDAAATRFTQPPQPAQEPSIEFGLPAKMAVNMAAIFDHPWQDVIDVVDREGIVQPVFVHRTDGAYALAMPALVIRSAFAAEQHGLAMPAMGQ</sequence>
<dbReference type="Proteomes" id="UP000036403">
    <property type="component" value="Unassembled WGS sequence"/>
</dbReference>
<dbReference type="EMBL" id="LBMM01017201">
    <property type="protein sequence ID" value="KMQ84167.1"/>
    <property type="molecule type" value="Genomic_DNA"/>
</dbReference>
<comment type="caution">
    <text evidence="1">The sequence shown here is derived from an EMBL/GenBank/DDBJ whole genome shotgun (WGS) entry which is preliminary data.</text>
</comment>
<proteinExistence type="predicted"/>
<gene>
    <name evidence="1" type="ORF">RF55_18269</name>
</gene>
<dbReference type="PaxDb" id="67767-A0A0J7K1H1"/>
<accession>A0A0J7K1H1</accession>
<protein>
    <submittedName>
        <fullName evidence="1">Uncharacterized protein</fullName>
    </submittedName>
</protein>
<organism evidence="1 2">
    <name type="scientific">Lasius niger</name>
    <name type="common">Black garden ant</name>
    <dbReference type="NCBI Taxonomy" id="67767"/>
    <lineage>
        <taxon>Eukaryota</taxon>
        <taxon>Metazoa</taxon>
        <taxon>Ecdysozoa</taxon>
        <taxon>Arthropoda</taxon>
        <taxon>Hexapoda</taxon>
        <taxon>Insecta</taxon>
        <taxon>Pterygota</taxon>
        <taxon>Neoptera</taxon>
        <taxon>Endopterygota</taxon>
        <taxon>Hymenoptera</taxon>
        <taxon>Apocrita</taxon>
        <taxon>Aculeata</taxon>
        <taxon>Formicoidea</taxon>
        <taxon>Formicidae</taxon>
        <taxon>Formicinae</taxon>
        <taxon>Lasius</taxon>
        <taxon>Lasius</taxon>
    </lineage>
</organism>
<reference evidence="1 2" key="1">
    <citation type="submission" date="2015-04" db="EMBL/GenBank/DDBJ databases">
        <title>Lasius niger genome sequencing.</title>
        <authorList>
            <person name="Konorov E.A."/>
            <person name="Nikitin M.A."/>
            <person name="Kirill M.V."/>
            <person name="Chang P."/>
        </authorList>
    </citation>
    <scope>NUCLEOTIDE SEQUENCE [LARGE SCALE GENOMIC DNA]</scope>
    <source>
        <tissue evidence="1">Whole</tissue>
    </source>
</reference>
<evidence type="ECO:0000313" key="1">
    <source>
        <dbReference type="EMBL" id="KMQ84167.1"/>
    </source>
</evidence>
<evidence type="ECO:0000313" key="2">
    <source>
        <dbReference type="Proteomes" id="UP000036403"/>
    </source>
</evidence>